<evidence type="ECO:0000259" key="1">
    <source>
        <dbReference type="Pfam" id="PF01636"/>
    </source>
</evidence>
<dbReference type="InterPro" id="IPR002575">
    <property type="entry name" value="Aminoglycoside_PTrfase"/>
</dbReference>
<dbReference type="InterPro" id="IPR011009">
    <property type="entry name" value="Kinase-like_dom_sf"/>
</dbReference>
<dbReference type="PANTHER" id="PTHR47829:SF1">
    <property type="entry name" value="HAD FAMILY PHOSPHATASE"/>
    <property type="match status" value="1"/>
</dbReference>
<dbReference type="Gene3D" id="3.90.1200.10">
    <property type="match status" value="1"/>
</dbReference>
<organism evidence="2 3">
    <name type="scientific">Acidimicrobiia bacterium BACL6 MAG-120924-bin43</name>
    <dbReference type="NCBI Taxonomy" id="1655583"/>
    <lineage>
        <taxon>Bacteria</taxon>
        <taxon>Bacillati</taxon>
        <taxon>Actinomycetota</taxon>
        <taxon>Acidimicrobiia</taxon>
        <taxon>acIV cluster</taxon>
    </lineage>
</organism>
<proteinExistence type="predicted"/>
<protein>
    <recommendedName>
        <fullName evidence="1">Aminoglycoside phosphotransferase domain-containing protein</fullName>
    </recommendedName>
</protein>
<dbReference type="Pfam" id="PF01636">
    <property type="entry name" value="APH"/>
    <property type="match status" value="1"/>
</dbReference>
<sequence length="349" mass="38156">MNDATLTPAGLNAESVTRWLSANVAGSVAPFHFELIAGGHSNLTFSVTDSANHRYVLRRPPLSHALASAHDMGREHRVISALQNTKVPVAPTLAMCDDVSVNDAPFYVMGFIDGIIVRDPDIALKMLTPATRLQASNSLVDTMAAIHAVDPVAVGLGELGRHDGYIERQLKRWYSQWNASKTRELTAIDRVHDGLLKHLPVQGPATIVHGDYRLDNCMINSEGDIIAVLDWELCTLGDPLADLGLLMVYWSGPTDEPSGTTFGTTTAEGFLNRGQLAERYAQISGRDISHLDYYVAFAYWKLACIIEGVYARYISGAMGEQSDTTAFEPFKLQVEASAQKAELLLSRLQ</sequence>
<evidence type="ECO:0000313" key="3">
    <source>
        <dbReference type="Proteomes" id="UP000051017"/>
    </source>
</evidence>
<dbReference type="SUPFAM" id="SSF56112">
    <property type="entry name" value="Protein kinase-like (PK-like)"/>
    <property type="match status" value="1"/>
</dbReference>
<gene>
    <name evidence="2" type="ORF">ABR75_06445</name>
</gene>
<name>A0A0R2QG31_9ACTN</name>
<feature type="domain" description="Aminoglycoside phosphotransferase" evidence="1">
    <location>
        <begin position="33"/>
        <end position="257"/>
    </location>
</feature>
<comment type="caution">
    <text evidence="2">The sequence shown here is derived from an EMBL/GenBank/DDBJ whole genome shotgun (WGS) entry which is preliminary data.</text>
</comment>
<dbReference type="CDD" id="cd05154">
    <property type="entry name" value="ACAD10_11_N-like"/>
    <property type="match status" value="1"/>
</dbReference>
<dbReference type="InterPro" id="IPR052898">
    <property type="entry name" value="ACAD10-like"/>
</dbReference>
<dbReference type="EMBL" id="LIBJ01000028">
    <property type="protein sequence ID" value="KRO49239.1"/>
    <property type="molecule type" value="Genomic_DNA"/>
</dbReference>
<reference evidence="2 3" key="1">
    <citation type="submission" date="2015-10" db="EMBL/GenBank/DDBJ databases">
        <title>Metagenome-Assembled Genomes uncover a global brackish microbiome.</title>
        <authorList>
            <person name="Hugerth L.W."/>
            <person name="Larsson J."/>
            <person name="Alneberg J."/>
            <person name="Lindh M.V."/>
            <person name="Legrand C."/>
            <person name="Pinhassi J."/>
            <person name="Andersson A.F."/>
        </authorList>
    </citation>
    <scope>NUCLEOTIDE SEQUENCE [LARGE SCALE GENOMIC DNA]</scope>
    <source>
        <strain evidence="2">BACL6 MAG-120924-bin43</strain>
    </source>
</reference>
<dbReference type="PANTHER" id="PTHR47829">
    <property type="entry name" value="HYDROLASE, PUTATIVE (AFU_ORTHOLOGUE AFUA_1G12880)-RELATED"/>
    <property type="match status" value="1"/>
</dbReference>
<evidence type="ECO:0000313" key="2">
    <source>
        <dbReference type="EMBL" id="KRO49239.1"/>
    </source>
</evidence>
<dbReference type="InterPro" id="IPR041726">
    <property type="entry name" value="ACAD10_11_N"/>
</dbReference>
<accession>A0A0R2QG31</accession>
<dbReference type="Proteomes" id="UP000051017">
    <property type="component" value="Unassembled WGS sequence"/>
</dbReference>
<dbReference type="AlphaFoldDB" id="A0A0R2QG31"/>
<dbReference type="Gene3D" id="3.30.200.20">
    <property type="entry name" value="Phosphorylase Kinase, domain 1"/>
    <property type="match status" value="1"/>
</dbReference>